<dbReference type="AlphaFoldDB" id="A0A0K0DIU1"/>
<accession>A0A0K0DIU1</accession>
<feature type="compositionally biased region" description="Polar residues" evidence="1">
    <location>
        <begin position="198"/>
        <end position="220"/>
    </location>
</feature>
<feature type="transmembrane region" description="Helical" evidence="2">
    <location>
        <begin position="6"/>
        <end position="27"/>
    </location>
</feature>
<reference evidence="4" key="2">
    <citation type="submission" date="2017-02" db="UniProtKB">
        <authorList>
            <consortium name="WormBaseParasite"/>
        </authorList>
    </citation>
    <scope>IDENTIFICATION</scope>
</reference>
<dbReference type="WBParaSite" id="ACAC_0001124801-mRNA-1">
    <property type="protein sequence ID" value="ACAC_0001124801-mRNA-1"/>
    <property type="gene ID" value="ACAC_0001124801"/>
</dbReference>
<evidence type="ECO:0000256" key="2">
    <source>
        <dbReference type="SAM" id="Phobius"/>
    </source>
</evidence>
<evidence type="ECO:0000313" key="4">
    <source>
        <dbReference type="WBParaSite" id="ACAC_0001124801-mRNA-1"/>
    </source>
</evidence>
<feature type="region of interest" description="Disordered" evidence="1">
    <location>
        <begin position="35"/>
        <end position="127"/>
    </location>
</feature>
<protein>
    <submittedName>
        <fullName evidence="4">Neur_chan_memb domain-containing protein</fullName>
    </submittedName>
</protein>
<proteinExistence type="predicted"/>
<dbReference type="Proteomes" id="UP000035642">
    <property type="component" value="Unassembled WGS sequence"/>
</dbReference>
<sequence>LTMSVAEFVMSLAVNGVCVVIVIFFYWRLTGKFTSDKPAQPRHRSSISRPFQPAQYNDGAPVQEKRIERPASRCSRPPSDIPDWREQWPDMPDPPLRKKLRRRERRSRSDPRTTSVHHKGDNGSLDFFAPEPYDVQFPWKIEKMKRERRGEARPHTAAEDIERLYYSRYPDEIPGIPHGMRSSLRRERKGGRSPDRVTFSTAEPQVNYTTPQHSSKSSVV</sequence>
<keyword evidence="2" id="KW-1133">Transmembrane helix</keyword>
<keyword evidence="3" id="KW-1185">Reference proteome</keyword>
<evidence type="ECO:0000313" key="3">
    <source>
        <dbReference type="Proteomes" id="UP000035642"/>
    </source>
</evidence>
<reference evidence="3" key="1">
    <citation type="submission" date="2012-09" db="EMBL/GenBank/DDBJ databases">
        <authorList>
            <person name="Martin A.A."/>
        </authorList>
    </citation>
    <scope>NUCLEOTIDE SEQUENCE</scope>
</reference>
<organism evidence="3 4">
    <name type="scientific">Angiostrongylus cantonensis</name>
    <name type="common">Rat lungworm</name>
    <dbReference type="NCBI Taxonomy" id="6313"/>
    <lineage>
        <taxon>Eukaryota</taxon>
        <taxon>Metazoa</taxon>
        <taxon>Ecdysozoa</taxon>
        <taxon>Nematoda</taxon>
        <taxon>Chromadorea</taxon>
        <taxon>Rhabditida</taxon>
        <taxon>Rhabditina</taxon>
        <taxon>Rhabditomorpha</taxon>
        <taxon>Strongyloidea</taxon>
        <taxon>Metastrongylidae</taxon>
        <taxon>Angiostrongylus</taxon>
    </lineage>
</organism>
<feature type="compositionally biased region" description="Basic residues" evidence="1">
    <location>
        <begin position="97"/>
        <end position="106"/>
    </location>
</feature>
<keyword evidence="2" id="KW-0472">Membrane</keyword>
<feature type="region of interest" description="Disordered" evidence="1">
    <location>
        <begin position="171"/>
        <end position="220"/>
    </location>
</feature>
<evidence type="ECO:0000256" key="1">
    <source>
        <dbReference type="SAM" id="MobiDB-lite"/>
    </source>
</evidence>
<name>A0A0K0DIU1_ANGCA</name>
<keyword evidence="2" id="KW-0812">Transmembrane</keyword>